<keyword evidence="2" id="KW-0012">Acyltransferase</keyword>
<evidence type="ECO:0000256" key="2">
    <source>
        <dbReference type="ARBA" id="ARBA00023315"/>
    </source>
</evidence>
<dbReference type="RefSeq" id="WP_275090094.1">
    <property type="nucleotide sequence ID" value="NZ_CP119078.1"/>
</dbReference>
<dbReference type="InterPro" id="IPR050680">
    <property type="entry name" value="YpeA/RimI_acetyltransf"/>
</dbReference>
<dbReference type="Gene3D" id="3.40.630.30">
    <property type="match status" value="1"/>
</dbReference>
<dbReference type="PANTHER" id="PTHR43420">
    <property type="entry name" value="ACETYLTRANSFERASE"/>
    <property type="match status" value="1"/>
</dbReference>
<organism evidence="4 5">
    <name type="scientific">Legionella cardiaca</name>
    <dbReference type="NCBI Taxonomy" id="1071983"/>
    <lineage>
        <taxon>Bacteria</taxon>
        <taxon>Pseudomonadati</taxon>
        <taxon>Pseudomonadota</taxon>
        <taxon>Gammaproteobacteria</taxon>
        <taxon>Legionellales</taxon>
        <taxon>Legionellaceae</taxon>
        <taxon>Legionella</taxon>
    </lineage>
</organism>
<evidence type="ECO:0000259" key="3">
    <source>
        <dbReference type="PROSITE" id="PS51186"/>
    </source>
</evidence>
<dbReference type="SUPFAM" id="SSF55729">
    <property type="entry name" value="Acyl-CoA N-acyltransferases (Nat)"/>
    <property type="match status" value="1"/>
</dbReference>
<evidence type="ECO:0000313" key="4">
    <source>
        <dbReference type="EMBL" id="WED44277.1"/>
    </source>
</evidence>
<name>A0ABY8AYQ8_9GAMM</name>
<dbReference type="PROSITE" id="PS51186">
    <property type="entry name" value="GNAT"/>
    <property type="match status" value="1"/>
</dbReference>
<dbReference type="InterPro" id="IPR016181">
    <property type="entry name" value="Acyl_CoA_acyltransferase"/>
</dbReference>
<sequence length="148" mass="17333">MENLVENDIFIDETENSAINAIIKKGIIDYNAPFFGSTSSLPFTIYVKDFKSNVIAGLTGFYREKYARVDLFWVHNEFRNQGLGRKLILKLEEFSKTKGCRYIQLDTFDFQARPFYEKLGFECIGTISKWVEDRDCHFMRKIISQLKS</sequence>
<proteinExistence type="predicted"/>
<protein>
    <submittedName>
        <fullName evidence="4">GNAT family N-acetyltransferase</fullName>
    </submittedName>
</protein>
<reference evidence="4 5" key="1">
    <citation type="submission" date="2023-02" db="EMBL/GenBank/DDBJ databases">
        <title>Genome Sequence of L. cardiaca H63T.</title>
        <authorList>
            <person name="Lopez A.E."/>
            <person name="Cianciotto N.P."/>
        </authorList>
    </citation>
    <scope>NUCLEOTIDE SEQUENCE [LARGE SCALE GENOMIC DNA]</scope>
    <source>
        <strain evidence="4 5">H63</strain>
    </source>
</reference>
<keyword evidence="5" id="KW-1185">Reference proteome</keyword>
<dbReference type="EMBL" id="CP119078">
    <property type="protein sequence ID" value="WED44277.1"/>
    <property type="molecule type" value="Genomic_DNA"/>
</dbReference>
<accession>A0ABY8AYQ8</accession>
<dbReference type="InterPro" id="IPR000182">
    <property type="entry name" value="GNAT_dom"/>
</dbReference>
<dbReference type="Pfam" id="PF00583">
    <property type="entry name" value="Acetyltransf_1"/>
    <property type="match status" value="1"/>
</dbReference>
<gene>
    <name evidence="4" type="ORF">PXX05_05690</name>
</gene>
<evidence type="ECO:0000313" key="5">
    <source>
        <dbReference type="Proteomes" id="UP001222087"/>
    </source>
</evidence>
<feature type="domain" description="N-acetyltransferase" evidence="3">
    <location>
        <begin position="2"/>
        <end position="144"/>
    </location>
</feature>
<evidence type="ECO:0000256" key="1">
    <source>
        <dbReference type="ARBA" id="ARBA00022679"/>
    </source>
</evidence>
<dbReference type="CDD" id="cd04301">
    <property type="entry name" value="NAT_SF"/>
    <property type="match status" value="1"/>
</dbReference>
<dbReference type="Proteomes" id="UP001222087">
    <property type="component" value="Chromosome"/>
</dbReference>
<keyword evidence="1" id="KW-0808">Transferase</keyword>